<comment type="caution">
    <text evidence="3">The sequence shown here is derived from an EMBL/GenBank/DDBJ whole genome shotgun (WGS) entry which is preliminary data.</text>
</comment>
<keyword evidence="1" id="KW-0732">Signal</keyword>
<evidence type="ECO:0000313" key="3">
    <source>
        <dbReference type="EMBL" id="MBB3204595.1"/>
    </source>
</evidence>
<accession>A0A7W5H450</accession>
<feature type="domain" description="Transcobalamin-like C-terminal" evidence="2">
    <location>
        <begin position="99"/>
        <end position="168"/>
    </location>
</feature>
<evidence type="ECO:0000313" key="4">
    <source>
        <dbReference type="Proteomes" id="UP000536179"/>
    </source>
</evidence>
<organism evidence="3 4">
    <name type="scientific">Aporhodopirellula rubra</name>
    <dbReference type="NCBI Taxonomy" id="980271"/>
    <lineage>
        <taxon>Bacteria</taxon>
        <taxon>Pseudomonadati</taxon>
        <taxon>Planctomycetota</taxon>
        <taxon>Planctomycetia</taxon>
        <taxon>Pirellulales</taxon>
        <taxon>Pirellulaceae</taxon>
        <taxon>Aporhodopirellula</taxon>
    </lineage>
</organism>
<dbReference type="Gene3D" id="2.170.130.30">
    <property type="match status" value="1"/>
</dbReference>
<reference evidence="3 4" key="1">
    <citation type="submission" date="2020-08" db="EMBL/GenBank/DDBJ databases">
        <title>Genomic Encyclopedia of Type Strains, Phase III (KMG-III): the genomes of soil and plant-associated and newly described type strains.</title>
        <authorList>
            <person name="Whitman W."/>
        </authorList>
    </citation>
    <scope>NUCLEOTIDE SEQUENCE [LARGE SCALE GENOMIC DNA]</scope>
    <source>
        <strain evidence="3 4">CECT 8075</strain>
    </source>
</reference>
<dbReference type="Pfam" id="PF14478">
    <property type="entry name" value="DUF4430"/>
    <property type="match status" value="1"/>
</dbReference>
<feature type="chain" id="PRO_5030618262" description="Transcobalamin-like C-terminal domain-containing protein" evidence="1">
    <location>
        <begin position="25"/>
        <end position="184"/>
    </location>
</feature>
<name>A0A7W5H450_9BACT</name>
<proteinExistence type="predicted"/>
<feature type="signal peptide" evidence="1">
    <location>
        <begin position="1"/>
        <end position="24"/>
    </location>
</feature>
<dbReference type="Proteomes" id="UP000536179">
    <property type="component" value="Unassembled WGS sequence"/>
</dbReference>
<evidence type="ECO:0000259" key="2">
    <source>
        <dbReference type="Pfam" id="PF14478"/>
    </source>
</evidence>
<gene>
    <name evidence="3" type="ORF">FHS27_000359</name>
</gene>
<dbReference type="RefSeq" id="WP_184300806.1">
    <property type="nucleotide sequence ID" value="NZ_JACHXU010000001.1"/>
</dbReference>
<evidence type="ECO:0000256" key="1">
    <source>
        <dbReference type="SAM" id="SignalP"/>
    </source>
</evidence>
<dbReference type="InterPro" id="IPR027954">
    <property type="entry name" value="Transcobalamin-like_C"/>
</dbReference>
<protein>
    <recommendedName>
        <fullName evidence="2">Transcobalamin-like C-terminal domain-containing protein</fullName>
    </recommendedName>
</protein>
<sequence>MMMKTSPLSFYVSRCVSLSFRKLAMVCSVAICATAIGLSGCRVQTPVEPAADENVASDVDAATIGTVTVEIASVSDDAEAGESDAGEPLLNNTIEISEGSTVESVMKKVESPEVVISGNGITAFVQSIDGVETDATRGWTYTVDGEFATEGIGSTELKAGQTVRWRFTTLEEAMATEKAVETEE</sequence>
<keyword evidence="4" id="KW-1185">Reference proteome</keyword>
<dbReference type="EMBL" id="JACHXU010000001">
    <property type="protein sequence ID" value="MBB3204595.1"/>
    <property type="molecule type" value="Genomic_DNA"/>
</dbReference>
<dbReference type="AlphaFoldDB" id="A0A7W5H450"/>